<proteinExistence type="predicted"/>
<dbReference type="EMBL" id="LC711077">
    <property type="protein sequence ID" value="BDI54878.1"/>
    <property type="molecule type" value="Genomic_DNA"/>
</dbReference>
<sequence length="79" mass="9658">MSRELQFDEVLEYLRGTHLESSDCEVIVKMMQEQITDWDFLITDDKIENLNRRLRKIENLTAKMDKVLEHEYNNYKEDF</sequence>
<protein>
    <submittedName>
        <fullName evidence="1">Uncharacterized protein</fullName>
    </submittedName>
</protein>
<reference evidence="1 2" key="1">
    <citation type="journal article" date="2022" name="Nat. Microbiol.">
        <title>Three families of Asgard archaeal viruses identified in metagenome-assembled genomes.</title>
        <authorList>
            <person name="Medvedeva S."/>
            <person name="Sun J."/>
            <person name="Yutin N."/>
            <person name="Koonin E.V."/>
            <person name="Nunoura T."/>
            <person name="Rinke C."/>
            <person name="Krupovic M."/>
        </authorList>
    </citation>
    <scope>NUCLEOTIDE SEQUENCE [LARGE SCALE GENOMIC DNA]</scope>
    <source>
        <strain evidence="1">VerdaV1</strain>
    </source>
</reference>
<evidence type="ECO:0000313" key="2">
    <source>
        <dbReference type="Proteomes" id="UP001162252"/>
    </source>
</evidence>
<keyword evidence="2" id="KW-1185">Reference proteome</keyword>
<dbReference type="RefSeq" id="YP_010772474.1">
    <property type="nucleotide sequence ID" value="NC_074644.1"/>
</dbReference>
<organism evidence="1 2">
    <name type="scientific">Lokiarchaeia virus VerdaV1</name>
    <dbReference type="NCBI Taxonomy" id="3070170"/>
    <lineage>
        <taxon>Viruses</taxon>
        <taxon>Duplodnaviria</taxon>
        <taxon>Heunggongvirae</taxon>
        <taxon>Uroviricota</taxon>
        <taxon>Caudoviricetes</taxon>
        <taxon>Verdandiviridae</taxon>
        <taxon>Dolusvirus</taxon>
        <taxon>Dolusvirus shimokitaense</taxon>
    </lineage>
</organism>
<dbReference type="GeneID" id="80402187"/>
<dbReference type="Proteomes" id="UP001162252">
    <property type="component" value="Segment"/>
</dbReference>
<name>A0AA35CPI3_9CAUD</name>
<evidence type="ECO:0000313" key="1">
    <source>
        <dbReference type="EMBL" id="BDI54878.1"/>
    </source>
</evidence>
<dbReference type="KEGG" id="vg:80402187"/>
<accession>A0AA35CPI3</accession>